<dbReference type="EMBL" id="PDNA01000013">
    <property type="protein sequence ID" value="PGH26817.1"/>
    <property type="molecule type" value="Genomic_DNA"/>
</dbReference>
<reference evidence="2 3" key="1">
    <citation type="submission" date="2017-10" db="EMBL/GenBank/DDBJ databases">
        <title>Comparative genomics in systemic dimorphic fungi from Ajellomycetaceae.</title>
        <authorList>
            <person name="Munoz J.F."/>
            <person name="Mcewen J.G."/>
            <person name="Clay O.K."/>
            <person name="Cuomo C.A."/>
        </authorList>
    </citation>
    <scope>NUCLEOTIDE SEQUENCE [LARGE SCALE GENOMIC DNA]</scope>
    <source>
        <strain evidence="2 3">UAMH7299</strain>
    </source>
</reference>
<evidence type="ECO:0000313" key="3">
    <source>
        <dbReference type="Proteomes" id="UP000224634"/>
    </source>
</evidence>
<dbReference type="InterPro" id="IPR037104">
    <property type="entry name" value="Annexin_sf"/>
</dbReference>
<evidence type="ECO:0008006" key="4">
    <source>
        <dbReference type="Google" id="ProtNLM"/>
    </source>
</evidence>
<dbReference type="GO" id="GO:0005544">
    <property type="term" value="F:calcium-dependent phospholipid binding"/>
    <property type="evidence" value="ECO:0007669"/>
    <property type="project" value="InterPro"/>
</dbReference>
<dbReference type="OrthoDB" id="6133115at2759"/>
<feature type="region of interest" description="Disordered" evidence="1">
    <location>
        <begin position="330"/>
        <end position="387"/>
    </location>
</feature>
<dbReference type="PANTHER" id="PTHR35391:SF5">
    <property type="entry name" value="DUF6590 DOMAIN-CONTAINING PROTEIN"/>
    <property type="match status" value="1"/>
</dbReference>
<dbReference type="GO" id="GO:0005509">
    <property type="term" value="F:calcium ion binding"/>
    <property type="evidence" value="ECO:0007669"/>
    <property type="project" value="InterPro"/>
</dbReference>
<proteinExistence type="predicted"/>
<evidence type="ECO:0000313" key="2">
    <source>
        <dbReference type="EMBL" id="PGH26817.1"/>
    </source>
</evidence>
<accession>A0A2B7Z1V7</accession>
<dbReference type="Proteomes" id="UP000224634">
    <property type="component" value="Unassembled WGS sequence"/>
</dbReference>
<dbReference type="SUPFAM" id="SSF47874">
    <property type="entry name" value="Annexin"/>
    <property type="match status" value="1"/>
</dbReference>
<protein>
    <recommendedName>
        <fullName evidence="4">Annexin</fullName>
    </recommendedName>
</protein>
<feature type="compositionally biased region" description="Basic and acidic residues" evidence="1">
    <location>
        <begin position="439"/>
        <end position="456"/>
    </location>
</feature>
<feature type="compositionally biased region" description="Polar residues" evidence="1">
    <location>
        <begin position="373"/>
        <end position="387"/>
    </location>
</feature>
<evidence type="ECO:0000256" key="1">
    <source>
        <dbReference type="SAM" id="MobiDB-lite"/>
    </source>
</evidence>
<comment type="caution">
    <text evidence="2">The sequence shown here is derived from an EMBL/GenBank/DDBJ whole genome shotgun (WGS) entry which is preliminary data.</text>
</comment>
<dbReference type="Gene3D" id="1.10.220.10">
    <property type="entry name" value="Annexin"/>
    <property type="match status" value="2"/>
</dbReference>
<name>A0A2B7Z1V7_POLH7</name>
<sequence length="764" mass="87004">MREICPQGEDISEDSEEEDISSYQHKPLFEIFMDSTVTTIDRLYRLAFKIRNPAMRLGNSRALSHREVDQTTGVNLIDQFAESDQQHIQDLLRSYSPSHADDHYLIQRLAQANTRRRQQFIYWKKRRQASECLSKADLVDDELDMHRQKLSGDRENLLIPGMEPIIIAPSQPSSATRLNLENVKLDDDISIISTFSFLHINDTDSDSVFLPPAPKLALNVKEFECPYFFTICPRKLLTKKNWETHILWDLRPYVCTYRDCKAPDQQYDSLNDWINHEALTHQNNREEGCQQDTKSSERGPSRECPFYLVHNASSFLIASHLQRVVSFSLPRSTGNDEPNDSSSLSDQAELRSRESQLSRVSFSNESEEVLGQDPSSNAPEPGSSFSLEDLKQNFSADDTEMSNVNNFLSTLDDQIPEIPYSPYLASSEATIDELSSDDVAPKQQDEVSKKPGFLERGGRRTDHARMSFYNPLLDAQALQEALSSALGIINTKPLIDVLPHLTSDDILDLRQEYKMLVQIGGKAVNLAKHIKAKLGPFGKVCYATALGRWESDVFWVNYYYLYIPDSSVARIGREPQSENSPIDVELVNRDVDVLHDALATNHHDGETAMISIIIRRSDSHLREVFRVYEVIHDRNFGKEMIQKLQNVVGETLAHALNRAINRPMRDALLLHQALSESRSDEERSDLLISRLVRLHWEPRHLSTVKKAYRRSYSATLEEAIADKILTSTGGPEWGTFCIELARSLDRNILKFLETASSTPSIPSY</sequence>
<feature type="compositionally biased region" description="Polar residues" evidence="1">
    <location>
        <begin position="330"/>
        <end position="346"/>
    </location>
</feature>
<dbReference type="AlphaFoldDB" id="A0A2B7Z1V7"/>
<dbReference type="PANTHER" id="PTHR35391">
    <property type="entry name" value="C2H2-TYPE DOMAIN-CONTAINING PROTEIN-RELATED"/>
    <property type="match status" value="1"/>
</dbReference>
<feature type="region of interest" description="Disordered" evidence="1">
    <location>
        <begin position="434"/>
        <end position="456"/>
    </location>
</feature>
<keyword evidence="3" id="KW-1185">Reference proteome</keyword>
<gene>
    <name evidence="2" type="ORF">AJ80_01583</name>
</gene>
<organism evidence="2 3">
    <name type="scientific">Polytolypa hystricis (strain UAMH7299)</name>
    <dbReference type="NCBI Taxonomy" id="1447883"/>
    <lineage>
        <taxon>Eukaryota</taxon>
        <taxon>Fungi</taxon>
        <taxon>Dikarya</taxon>
        <taxon>Ascomycota</taxon>
        <taxon>Pezizomycotina</taxon>
        <taxon>Eurotiomycetes</taxon>
        <taxon>Eurotiomycetidae</taxon>
        <taxon>Onygenales</taxon>
        <taxon>Onygenales incertae sedis</taxon>
        <taxon>Polytolypa</taxon>
    </lineage>
</organism>